<sequence>MITAWSLSGVQRSRSTAALWRVLGLGLFLFGLLYTHTVSPDATVRHIVSGEGATVSFVHFEPVADHEKVATATSAVRASERPDAPSGDHHDGHGQHHAGGECALGQPPQGPGLAVPCLTVLSSESDDHGVHRSVYARQAAARDIVAPIAHAADSAVLRI</sequence>
<accession>A0A101SFB3</accession>
<dbReference type="RefSeq" id="WP_059205569.1">
    <property type="nucleotide sequence ID" value="NZ_KQ948658.1"/>
</dbReference>
<dbReference type="EMBL" id="LMWU01000012">
    <property type="protein sequence ID" value="KUN72578.1"/>
    <property type="molecule type" value="Genomic_DNA"/>
</dbReference>
<dbReference type="Proteomes" id="UP000053669">
    <property type="component" value="Unassembled WGS sequence"/>
</dbReference>
<protein>
    <submittedName>
        <fullName evidence="2">Uncharacterized protein</fullName>
    </submittedName>
</protein>
<comment type="caution">
    <text evidence="2">The sequence shown here is derived from an EMBL/GenBank/DDBJ whole genome shotgun (WGS) entry which is preliminary data.</text>
</comment>
<evidence type="ECO:0000313" key="2">
    <source>
        <dbReference type="EMBL" id="KUN72578.1"/>
    </source>
</evidence>
<evidence type="ECO:0000313" key="3">
    <source>
        <dbReference type="Proteomes" id="UP000053669"/>
    </source>
</evidence>
<proteinExistence type="predicted"/>
<feature type="compositionally biased region" description="Basic and acidic residues" evidence="1">
    <location>
        <begin position="78"/>
        <end position="94"/>
    </location>
</feature>
<name>A0A101SFB3_9ACTN</name>
<reference evidence="2 3" key="1">
    <citation type="submission" date="2015-10" db="EMBL/GenBank/DDBJ databases">
        <title>Draft genome sequence of Streptomyces canus DSM 40017, type strain for the species Streptomyces canus.</title>
        <authorList>
            <person name="Ruckert C."/>
            <person name="Winkler A."/>
            <person name="Kalinowski J."/>
            <person name="Kampfer P."/>
            <person name="Glaeser S."/>
        </authorList>
    </citation>
    <scope>NUCLEOTIDE SEQUENCE [LARGE SCALE GENOMIC DNA]</scope>
    <source>
        <strain evidence="2 3">DSM 40017</strain>
    </source>
</reference>
<evidence type="ECO:0000256" key="1">
    <source>
        <dbReference type="SAM" id="MobiDB-lite"/>
    </source>
</evidence>
<dbReference type="AlphaFoldDB" id="A0A101SFB3"/>
<organism evidence="2 3">
    <name type="scientific">Streptomyces canus</name>
    <dbReference type="NCBI Taxonomy" id="58343"/>
    <lineage>
        <taxon>Bacteria</taxon>
        <taxon>Bacillati</taxon>
        <taxon>Actinomycetota</taxon>
        <taxon>Actinomycetes</taxon>
        <taxon>Kitasatosporales</taxon>
        <taxon>Streptomycetaceae</taxon>
        <taxon>Streptomyces</taxon>
        <taxon>Streptomyces aurantiacus group</taxon>
    </lineage>
</organism>
<feature type="region of interest" description="Disordered" evidence="1">
    <location>
        <begin position="73"/>
        <end position="106"/>
    </location>
</feature>
<gene>
    <name evidence="2" type="ORF">AQJ46_12170</name>
</gene>